<evidence type="ECO:0000313" key="2">
    <source>
        <dbReference type="EMBL" id="MDV7250924.1"/>
    </source>
</evidence>
<dbReference type="EMBL" id="LR828257">
    <property type="protein sequence ID" value="CAD0315840.1"/>
    <property type="molecule type" value="Genomic_DNA"/>
</dbReference>
<organism evidence="1 3">
    <name type="scientific">Xanthomonas hortorum pv. vitians</name>
    <dbReference type="NCBI Taxonomy" id="83224"/>
    <lineage>
        <taxon>Bacteria</taxon>
        <taxon>Pseudomonadati</taxon>
        <taxon>Pseudomonadota</taxon>
        <taxon>Gammaproteobacteria</taxon>
        <taxon>Lysobacterales</taxon>
        <taxon>Lysobacteraceae</taxon>
        <taxon>Xanthomonas</taxon>
    </lineage>
</organism>
<sequence length="383" mass="43742">MHTPTVFDSFFMAGFECSTHRRRDGRRLDLIAGTKHDRWAANDYRAVSAHGLRTVRDGMRWHLIEQRPGHYDWSSFLPMLHAANAAGTQVIWDLCHYGWPDDVDIWSPHFVDRFARFVAAAAQCVKNETDAVPFYAPVNEISFWAWNGGDHSGMYPKARGRGFELKHQLVRATIAAIDAVRQVEPRARFVQVDPAIHVIPSNDRPGARREAERLRLAQFEAWDMICGKQWPGLGGTPQHLDIIGLNYYADNQWYLGGTPILRSSTDYRPFSAIIDEFWQRYRRPMFVSETGAEADKRGPWLDHVGSEVALAMQQGVPMEGICLYPVLDYPGWDNYRHCPTGLFGYADEQGERPLHAGLARQLRREHERFGLQVPQLALADIDT</sequence>
<proteinExistence type="predicted"/>
<evidence type="ECO:0000313" key="4">
    <source>
        <dbReference type="Proteomes" id="UP001187425"/>
    </source>
</evidence>
<dbReference type="RefSeq" id="WP_180313713.1">
    <property type="nucleotide sequence ID" value="NZ_JAJTZO010000034.1"/>
</dbReference>
<dbReference type="Proteomes" id="UP000515406">
    <property type="component" value="Chromosome"/>
</dbReference>
<reference evidence="1 3" key="1">
    <citation type="submission" date="2020-07" db="EMBL/GenBank/DDBJ databases">
        <authorList>
            <person name="Pothier F. J."/>
        </authorList>
    </citation>
    <scope>NUCLEOTIDE SEQUENCE [LARGE SCALE GENOMIC DNA]</scope>
    <source>
        <strain evidence="1 3">CFBP 498</strain>
    </source>
</reference>
<dbReference type="EMBL" id="LR828257">
    <property type="protein sequence ID" value="CAD0315831.1"/>
    <property type="molecule type" value="Genomic_DNA"/>
</dbReference>
<dbReference type="Proteomes" id="UP001187425">
    <property type="component" value="Unassembled WGS sequence"/>
</dbReference>
<name>A0A6V7CHE7_9XANT</name>
<gene>
    <name evidence="1" type="ORF">CFBP498_13110</name>
    <name evidence="2" type="ORF">R4K57_21555</name>
</gene>
<accession>A0A6V7CHE7</accession>
<keyword evidence="3" id="KW-1185">Reference proteome</keyword>
<dbReference type="AlphaFoldDB" id="A0A6V7CHE7"/>
<evidence type="ECO:0000313" key="3">
    <source>
        <dbReference type="Proteomes" id="UP000515406"/>
    </source>
</evidence>
<dbReference type="SUPFAM" id="SSF51445">
    <property type="entry name" value="(Trans)glycosidases"/>
    <property type="match status" value="1"/>
</dbReference>
<dbReference type="EMBL" id="JAWMQI010000122">
    <property type="protein sequence ID" value="MDV7250924.1"/>
    <property type="molecule type" value="Genomic_DNA"/>
</dbReference>
<dbReference type="Gene3D" id="3.20.20.80">
    <property type="entry name" value="Glycosidases"/>
    <property type="match status" value="1"/>
</dbReference>
<reference evidence="2 4" key="2">
    <citation type="submission" date="2023-10" db="EMBL/GenBank/DDBJ databases">
        <title>A new tool for lettuce pathogen research.</title>
        <authorList>
            <person name="Horton K.N."/>
            <person name="Cseke L.J."/>
            <person name="Badiwe M."/>
            <person name="Tesfaye D."/>
            <person name="Klein A."/>
            <person name="Su J."/>
            <person name="Potnis N."/>
            <person name="Gassmann W."/>
        </authorList>
    </citation>
    <scope>NUCLEOTIDE SEQUENCE [LARGE SCALE GENOMIC DNA]</scope>
    <source>
        <strain evidence="2 4">JSKH1901</strain>
    </source>
</reference>
<dbReference type="InterPro" id="IPR017853">
    <property type="entry name" value="GH"/>
</dbReference>
<evidence type="ECO:0000313" key="1">
    <source>
        <dbReference type="EMBL" id="CAD0315831.1"/>
    </source>
</evidence>
<protein>
    <submittedName>
        <fullName evidence="2">Beta-glucosidase</fullName>
    </submittedName>
</protein>